<dbReference type="GeneID" id="94349036"/>
<sequence length="696" mass="78562">MRRHLQTRLQRSHWAAFSVSKGLNLDGILSKKLRATAKELSDEMVPALKVLSESLGLLRHSIVLKNWNASDWLVGLSVLAQYKTQLRANEARNEYTKMPAVMEKELLTKLLRYVRMCDAVYAPSDAAFCEEANILQSQVLRSHSGGVVSPRCVIVADHEHRELVLVVRGTASLLDFCTDLCLQNEPFLNGQGHRGMVHAATWLVRHLRDDLVKFSERYIDYKVVATGHSLGAAVAALSTMQLKDSFPKIHCFAFGTPACVTRELAASSYDVVTSVVNGYDCVPRLHQHSLMQLQEEIRQFNWRSALRDMVVEVYRKQKLAVEKHQRAKLNELQSALWNVKGPLKLKQRTNNAMAKLNEVKTLALNNIASEVDALLSDKLDAAYSIITMDRSLLKHDSYLKKLLKLKEGDSLWQQRISDSFIALERLVPVVNKPEELDNVLAEVKKVLYNTVEGTKTLLKRGDGSGMFKASLFGLSAMPESSQLQLLYSQIDAAIDKLRTSFPSRISEQVSIVSSAVTSNVQNYVQSIKEETAALNSAVHKEFDVVVESMSRKVPFIQRDSGNETKSLPGNELDKTNSHSDTYFPDQRDETSSEAKKKLKKLCDDDDVLRHDPLFPPGRIMYLNRFIAPKSPPKCDDSVNIHSLDEFHETFEFVEFKEATTDEFGQVVLANRMLLDHLCTDYEQVLQLQAKQQDSKQ</sequence>
<accession>A0A976IFZ2</accession>
<dbReference type="EMBL" id="SHOA02000001">
    <property type="protein sequence ID" value="TDH70948.1"/>
    <property type="molecule type" value="Genomic_DNA"/>
</dbReference>
<dbReference type="PANTHER" id="PTHR46023:SF6">
    <property type="entry name" value="LIPASE CLASS 3 FAMILY PROTEIN"/>
    <property type="match status" value="1"/>
</dbReference>
<organism evidence="3 4">
    <name type="scientific">Bremia lactucae</name>
    <name type="common">Lettuce downy mildew</name>
    <dbReference type="NCBI Taxonomy" id="4779"/>
    <lineage>
        <taxon>Eukaryota</taxon>
        <taxon>Sar</taxon>
        <taxon>Stramenopiles</taxon>
        <taxon>Oomycota</taxon>
        <taxon>Peronosporomycetes</taxon>
        <taxon>Peronosporales</taxon>
        <taxon>Peronosporaceae</taxon>
        <taxon>Bremia</taxon>
    </lineage>
</organism>
<reference evidence="3 4" key="1">
    <citation type="journal article" date="2021" name="Genome Biol.">
        <title>AFLAP: assembly-free linkage analysis pipeline using k-mers from genome sequencing data.</title>
        <authorList>
            <person name="Fletcher K."/>
            <person name="Zhang L."/>
            <person name="Gil J."/>
            <person name="Han R."/>
            <person name="Cavanaugh K."/>
            <person name="Michelmore R."/>
        </authorList>
    </citation>
    <scope>NUCLEOTIDE SEQUENCE [LARGE SCALE GENOMIC DNA]</scope>
    <source>
        <strain evidence="3 4">SF5</strain>
    </source>
</reference>
<evidence type="ECO:0000259" key="2">
    <source>
        <dbReference type="Pfam" id="PF01764"/>
    </source>
</evidence>
<feature type="domain" description="Fungal lipase-type" evidence="2">
    <location>
        <begin position="164"/>
        <end position="286"/>
    </location>
</feature>
<dbReference type="KEGG" id="blac:94349036"/>
<dbReference type="PANTHER" id="PTHR46023">
    <property type="entry name" value="LIPASE CLASS 3 PROTEIN-LIKE"/>
    <property type="match status" value="1"/>
</dbReference>
<dbReference type="GO" id="GO:0006629">
    <property type="term" value="P:lipid metabolic process"/>
    <property type="evidence" value="ECO:0007669"/>
    <property type="project" value="InterPro"/>
</dbReference>
<dbReference type="RefSeq" id="XP_067820447.1">
    <property type="nucleotide sequence ID" value="XM_067963365.1"/>
</dbReference>
<proteinExistence type="predicted"/>
<dbReference type="SUPFAM" id="SSF53474">
    <property type="entry name" value="alpha/beta-Hydrolases"/>
    <property type="match status" value="1"/>
</dbReference>
<comment type="caution">
    <text evidence="3">The sequence shown here is derived from an EMBL/GenBank/DDBJ whole genome shotgun (WGS) entry which is preliminary data.</text>
</comment>
<dbReference type="Gene3D" id="3.40.50.1820">
    <property type="entry name" value="alpha/beta hydrolase"/>
    <property type="match status" value="1"/>
</dbReference>
<evidence type="ECO:0000256" key="1">
    <source>
        <dbReference type="SAM" id="MobiDB-lite"/>
    </source>
</evidence>
<dbReference type="AlphaFoldDB" id="A0A976IFZ2"/>
<dbReference type="CDD" id="cd00519">
    <property type="entry name" value="Lipase_3"/>
    <property type="match status" value="1"/>
</dbReference>
<evidence type="ECO:0000313" key="4">
    <source>
        <dbReference type="Proteomes" id="UP000294530"/>
    </source>
</evidence>
<name>A0A976IFZ2_BRELC</name>
<keyword evidence="4" id="KW-1185">Reference proteome</keyword>
<protein>
    <recommendedName>
        <fullName evidence="2">Fungal lipase-type domain-containing protein</fullName>
    </recommendedName>
</protein>
<feature type="region of interest" description="Disordered" evidence="1">
    <location>
        <begin position="557"/>
        <end position="592"/>
    </location>
</feature>
<evidence type="ECO:0000313" key="3">
    <source>
        <dbReference type="EMBL" id="TDH70948.1"/>
    </source>
</evidence>
<dbReference type="InterPro" id="IPR029058">
    <property type="entry name" value="AB_hydrolase_fold"/>
</dbReference>
<gene>
    <name evidence="3" type="ORF">CCR75_005283</name>
</gene>
<dbReference type="Proteomes" id="UP000294530">
    <property type="component" value="Unassembled WGS sequence"/>
</dbReference>
<dbReference type="InterPro" id="IPR002921">
    <property type="entry name" value="Fungal_lipase-type"/>
</dbReference>
<dbReference type="OrthoDB" id="45753at2759"/>
<dbReference type="Pfam" id="PF01764">
    <property type="entry name" value="Lipase_3"/>
    <property type="match status" value="1"/>
</dbReference>